<dbReference type="Pfam" id="PF00532">
    <property type="entry name" value="Peripla_BP_1"/>
    <property type="match status" value="1"/>
</dbReference>
<comment type="caution">
    <text evidence="5">The sequence shown here is derived from an EMBL/GenBank/DDBJ whole genome shotgun (WGS) entry which is preliminary data.</text>
</comment>
<dbReference type="PROSITE" id="PS00356">
    <property type="entry name" value="HTH_LACI_1"/>
    <property type="match status" value="1"/>
</dbReference>
<keyword evidence="3" id="KW-0804">Transcription</keyword>
<dbReference type="SUPFAM" id="SSF47413">
    <property type="entry name" value="lambda repressor-like DNA-binding domains"/>
    <property type="match status" value="1"/>
</dbReference>
<dbReference type="CDD" id="cd01392">
    <property type="entry name" value="HTH_LacI"/>
    <property type="match status" value="1"/>
</dbReference>
<dbReference type="InterPro" id="IPR028082">
    <property type="entry name" value="Peripla_BP_I"/>
</dbReference>
<dbReference type="PRINTS" id="PR00036">
    <property type="entry name" value="HTHLACI"/>
</dbReference>
<dbReference type="InterPro" id="IPR000843">
    <property type="entry name" value="HTH_LacI"/>
</dbReference>
<dbReference type="EMBL" id="SMKL01000066">
    <property type="protein sequence ID" value="TDC47902.1"/>
    <property type="molecule type" value="Genomic_DNA"/>
</dbReference>
<dbReference type="GO" id="GO:0003700">
    <property type="term" value="F:DNA-binding transcription factor activity"/>
    <property type="evidence" value="ECO:0007669"/>
    <property type="project" value="TreeGrafter"/>
</dbReference>
<dbReference type="PANTHER" id="PTHR30146">
    <property type="entry name" value="LACI-RELATED TRANSCRIPTIONAL REPRESSOR"/>
    <property type="match status" value="1"/>
</dbReference>
<accession>A0A4R4RH79</accession>
<dbReference type="OrthoDB" id="189006at2"/>
<evidence type="ECO:0000313" key="5">
    <source>
        <dbReference type="EMBL" id="TDC47902.1"/>
    </source>
</evidence>
<dbReference type="AlphaFoldDB" id="A0A4R4RH79"/>
<dbReference type="InterPro" id="IPR010982">
    <property type="entry name" value="Lambda_DNA-bd_dom_sf"/>
</dbReference>
<sequence>MVATMRDVAERAGVSLKTVSNVINDYPHITPATRAKVEAAITALDYRPNITARALRSGRVGVVALAVPDLRSPFFAALAAAVGRAAKRHDHAVLIEQTDGDAGSERVALDGLRNRLVDGVLVWQTAATTRSAGSSRPVVLLGAGRPDATAPPVEILARDGVDLLLARLR</sequence>
<feature type="domain" description="HTH lacI-type" evidence="4">
    <location>
        <begin position="3"/>
        <end position="57"/>
    </location>
</feature>
<dbReference type="Gene3D" id="1.10.260.40">
    <property type="entry name" value="lambda repressor-like DNA-binding domains"/>
    <property type="match status" value="1"/>
</dbReference>
<evidence type="ECO:0000256" key="2">
    <source>
        <dbReference type="ARBA" id="ARBA00023125"/>
    </source>
</evidence>
<evidence type="ECO:0000259" key="4">
    <source>
        <dbReference type="PROSITE" id="PS50932"/>
    </source>
</evidence>
<evidence type="ECO:0000313" key="6">
    <source>
        <dbReference type="Proteomes" id="UP000295621"/>
    </source>
</evidence>
<dbReference type="InterPro" id="IPR001761">
    <property type="entry name" value="Peripla_BP/Lac1_sug-bd_dom"/>
</dbReference>
<evidence type="ECO:0000256" key="1">
    <source>
        <dbReference type="ARBA" id="ARBA00023015"/>
    </source>
</evidence>
<organism evidence="5 6">
    <name type="scientific">Jiangella ureilytica</name>
    <dbReference type="NCBI Taxonomy" id="2530374"/>
    <lineage>
        <taxon>Bacteria</taxon>
        <taxon>Bacillati</taxon>
        <taxon>Actinomycetota</taxon>
        <taxon>Actinomycetes</taxon>
        <taxon>Jiangellales</taxon>
        <taxon>Jiangellaceae</taxon>
        <taxon>Jiangella</taxon>
    </lineage>
</organism>
<proteinExistence type="predicted"/>
<reference evidence="5 6" key="1">
    <citation type="submission" date="2019-02" db="EMBL/GenBank/DDBJ databases">
        <title>Draft genome sequences of novel Actinobacteria.</title>
        <authorList>
            <person name="Sahin N."/>
            <person name="Ay H."/>
            <person name="Saygin H."/>
        </authorList>
    </citation>
    <scope>NUCLEOTIDE SEQUENCE [LARGE SCALE GENOMIC DNA]</scope>
    <source>
        <strain evidence="5 6">KC603</strain>
    </source>
</reference>
<name>A0A4R4RH79_9ACTN</name>
<keyword evidence="2" id="KW-0238">DNA-binding</keyword>
<protein>
    <submittedName>
        <fullName evidence="5">LacI family transcriptional regulator</fullName>
    </submittedName>
</protein>
<dbReference type="GO" id="GO:0000976">
    <property type="term" value="F:transcription cis-regulatory region binding"/>
    <property type="evidence" value="ECO:0007669"/>
    <property type="project" value="TreeGrafter"/>
</dbReference>
<keyword evidence="1" id="KW-0805">Transcription regulation</keyword>
<dbReference type="PANTHER" id="PTHR30146:SF109">
    <property type="entry name" value="HTH-TYPE TRANSCRIPTIONAL REGULATOR GALS"/>
    <property type="match status" value="1"/>
</dbReference>
<evidence type="ECO:0000256" key="3">
    <source>
        <dbReference type="ARBA" id="ARBA00023163"/>
    </source>
</evidence>
<dbReference type="Pfam" id="PF00356">
    <property type="entry name" value="LacI"/>
    <property type="match status" value="1"/>
</dbReference>
<dbReference type="PROSITE" id="PS50932">
    <property type="entry name" value="HTH_LACI_2"/>
    <property type="match status" value="1"/>
</dbReference>
<keyword evidence="6" id="KW-1185">Reference proteome</keyword>
<gene>
    <name evidence="5" type="ORF">E1212_22890</name>
</gene>
<dbReference type="SUPFAM" id="SSF53822">
    <property type="entry name" value="Periplasmic binding protein-like I"/>
    <property type="match status" value="1"/>
</dbReference>
<dbReference type="Proteomes" id="UP000295621">
    <property type="component" value="Unassembled WGS sequence"/>
</dbReference>
<dbReference type="SMART" id="SM00354">
    <property type="entry name" value="HTH_LACI"/>
    <property type="match status" value="1"/>
</dbReference>
<dbReference type="Gene3D" id="3.40.50.2300">
    <property type="match status" value="1"/>
</dbReference>